<evidence type="ECO:0000313" key="3">
    <source>
        <dbReference type="Proteomes" id="UP001160148"/>
    </source>
</evidence>
<feature type="region of interest" description="Disordered" evidence="1">
    <location>
        <begin position="23"/>
        <end position="120"/>
    </location>
</feature>
<feature type="compositionally biased region" description="Low complexity" evidence="1">
    <location>
        <begin position="110"/>
        <end position="120"/>
    </location>
</feature>
<accession>A0AAV0XDH8</accession>
<keyword evidence="3" id="KW-1185">Reference proteome</keyword>
<proteinExistence type="predicted"/>
<dbReference type="EMBL" id="CARXXK010000004">
    <property type="protein sequence ID" value="CAI6366157.1"/>
    <property type="molecule type" value="Genomic_DNA"/>
</dbReference>
<protein>
    <submittedName>
        <fullName evidence="2">Uncharacterized protein</fullName>
    </submittedName>
</protein>
<comment type="caution">
    <text evidence="2">The sequence shown here is derived from an EMBL/GenBank/DDBJ whole genome shotgun (WGS) entry which is preliminary data.</text>
</comment>
<name>A0AAV0XDH8_9HEMI</name>
<gene>
    <name evidence="2" type="ORF">MEUPH1_LOCUS20775</name>
</gene>
<dbReference type="Proteomes" id="UP001160148">
    <property type="component" value="Unassembled WGS sequence"/>
</dbReference>
<feature type="compositionally biased region" description="Polar residues" evidence="1">
    <location>
        <begin position="67"/>
        <end position="90"/>
    </location>
</feature>
<evidence type="ECO:0000313" key="2">
    <source>
        <dbReference type="EMBL" id="CAI6366157.1"/>
    </source>
</evidence>
<reference evidence="2 3" key="1">
    <citation type="submission" date="2023-01" db="EMBL/GenBank/DDBJ databases">
        <authorList>
            <person name="Whitehead M."/>
        </authorList>
    </citation>
    <scope>NUCLEOTIDE SEQUENCE [LARGE SCALE GENOMIC DNA]</scope>
</reference>
<evidence type="ECO:0000256" key="1">
    <source>
        <dbReference type="SAM" id="MobiDB-lite"/>
    </source>
</evidence>
<sequence>MKAMTLVAHESLSECTLLYQSDSWTKGATAGSRTEAKDPQIMTNRGNRSQRKRKSTPPYNTVKKVRNQTFSPPSISQTIPGIAPTSQRDSPPSPPVAEETLSEDSFWSSTTGRFTTTTTW</sequence>
<organism evidence="2 3">
    <name type="scientific">Macrosiphum euphorbiae</name>
    <name type="common">potato aphid</name>
    <dbReference type="NCBI Taxonomy" id="13131"/>
    <lineage>
        <taxon>Eukaryota</taxon>
        <taxon>Metazoa</taxon>
        <taxon>Ecdysozoa</taxon>
        <taxon>Arthropoda</taxon>
        <taxon>Hexapoda</taxon>
        <taxon>Insecta</taxon>
        <taxon>Pterygota</taxon>
        <taxon>Neoptera</taxon>
        <taxon>Paraneoptera</taxon>
        <taxon>Hemiptera</taxon>
        <taxon>Sternorrhyncha</taxon>
        <taxon>Aphidomorpha</taxon>
        <taxon>Aphidoidea</taxon>
        <taxon>Aphididae</taxon>
        <taxon>Macrosiphini</taxon>
        <taxon>Macrosiphum</taxon>
    </lineage>
</organism>
<dbReference type="AlphaFoldDB" id="A0AAV0XDH8"/>